<dbReference type="InterPro" id="IPR000595">
    <property type="entry name" value="cNMP-bd_dom"/>
</dbReference>
<dbReference type="PROSITE" id="PS51063">
    <property type="entry name" value="HTH_CRP_2"/>
    <property type="match status" value="1"/>
</dbReference>
<evidence type="ECO:0000256" key="2">
    <source>
        <dbReference type="ARBA" id="ARBA00023125"/>
    </source>
</evidence>
<dbReference type="STRING" id="863239.GCA_000213935_01428"/>
<gene>
    <name evidence="6" type="ORF">DIW82_13335</name>
</gene>
<dbReference type="InterPro" id="IPR036388">
    <property type="entry name" value="WH-like_DNA-bd_sf"/>
</dbReference>
<dbReference type="PRINTS" id="PR00034">
    <property type="entry name" value="HTHCRP"/>
</dbReference>
<dbReference type="Pfam" id="PF00027">
    <property type="entry name" value="cNMP_binding"/>
    <property type="match status" value="1"/>
</dbReference>
<feature type="domain" description="HTH crp-type" evidence="5">
    <location>
        <begin position="147"/>
        <end position="218"/>
    </location>
</feature>
<evidence type="ECO:0000313" key="6">
    <source>
        <dbReference type="EMBL" id="HCT15727.1"/>
    </source>
</evidence>
<dbReference type="SUPFAM" id="SSF51206">
    <property type="entry name" value="cAMP-binding domain-like"/>
    <property type="match status" value="1"/>
</dbReference>
<dbReference type="GO" id="GO:0003700">
    <property type="term" value="F:DNA-binding transcription factor activity"/>
    <property type="evidence" value="ECO:0007669"/>
    <property type="project" value="TreeGrafter"/>
</dbReference>
<dbReference type="InterPro" id="IPR050397">
    <property type="entry name" value="Env_Response_Regulators"/>
</dbReference>
<feature type="domain" description="Cyclic nucleotide-binding" evidence="4">
    <location>
        <begin position="13"/>
        <end position="133"/>
    </location>
</feature>
<accession>A0A3D4T373</accession>
<dbReference type="RefSeq" id="WP_010120675.1">
    <property type="nucleotide sequence ID" value="NZ_DAITTW010000006.1"/>
</dbReference>
<keyword evidence="2" id="KW-0238">DNA-binding</keyword>
<dbReference type="PANTHER" id="PTHR24567">
    <property type="entry name" value="CRP FAMILY TRANSCRIPTIONAL REGULATORY PROTEIN"/>
    <property type="match status" value="1"/>
</dbReference>
<dbReference type="SMART" id="SM00419">
    <property type="entry name" value="HTH_CRP"/>
    <property type="match status" value="1"/>
</dbReference>
<comment type="caution">
    <text evidence="6">The sequence shown here is derived from an EMBL/GenBank/DDBJ whole genome shotgun (WGS) entry which is preliminary data.</text>
</comment>
<evidence type="ECO:0000256" key="1">
    <source>
        <dbReference type="ARBA" id="ARBA00023015"/>
    </source>
</evidence>
<organism evidence="6 7">
    <name type="scientific">Corynebacterium nuruki</name>
    <dbReference type="NCBI Taxonomy" id="1032851"/>
    <lineage>
        <taxon>Bacteria</taxon>
        <taxon>Bacillati</taxon>
        <taxon>Actinomycetota</taxon>
        <taxon>Actinomycetes</taxon>
        <taxon>Mycobacteriales</taxon>
        <taxon>Corynebacteriaceae</taxon>
        <taxon>Corynebacterium</taxon>
    </lineage>
</organism>
<name>A0A3D4T373_9CORY</name>
<dbReference type="Proteomes" id="UP000261739">
    <property type="component" value="Unassembled WGS sequence"/>
</dbReference>
<dbReference type="Pfam" id="PF13545">
    <property type="entry name" value="HTH_Crp_2"/>
    <property type="match status" value="1"/>
</dbReference>
<sequence>MTDHELCVTRVPIFQGLTDEDQRHVAGFIRPLHVRRGDVVQSPGQPSPRLLVVHSGALKVSRIGPNGQEQILRTVTDGDVVGEQAVLTGQGPEDLVVALEDSRMCTLRYADLTDLLRRFPDVGMRMLRTVSDRLASTERLLAAVTSSDVGARVAAYLLDQPGRIRDGEVTVHLPMAKHDVAAYLGTTPETLSRRLAALVSAGIIELRGRRDVVVRDPDALERAAVEDPALPRTTEGEQK</sequence>
<dbReference type="SUPFAM" id="SSF46785">
    <property type="entry name" value="Winged helix' DNA-binding domain"/>
    <property type="match status" value="1"/>
</dbReference>
<dbReference type="PROSITE" id="PS50042">
    <property type="entry name" value="CNMP_BINDING_3"/>
    <property type="match status" value="1"/>
</dbReference>
<protein>
    <submittedName>
        <fullName evidence="6">Crp/Fnr family transcriptional regulator</fullName>
    </submittedName>
</protein>
<dbReference type="InterPro" id="IPR018490">
    <property type="entry name" value="cNMP-bd_dom_sf"/>
</dbReference>
<evidence type="ECO:0000313" key="7">
    <source>
        <dbReference type="Proteomes" id="UP000261739"/>
    </source>
</evidence>
<dbReference type="SMART" id="SM00100">
    <property type="entry name" value="cNMP"/>
    <property type="match status" value="1"/>
</dbReference>
<evidence type="ECO:0000256" key="3">
    <source>
        <dbReference type="ARBA" id="ARBA00023163"/>
    </source>
</evidence>
<evidence type="ECO:0000259" key="4">
    <source>
        <dbReference type="PROSITE" id="PS50042"/>
    </source>
</evidence>
<dbReference type="Gene3D" id="1.10.10.10">
    <property type="entry name" value="Winged helix-like DNA-binding domain superfamily/Winged helix DNA-binding domain"/>
    <property type="match status" value="1"/>
</dbReference>
<reference evidence="6 7" key="1">
    <citation type="journal article" date="2018" name="Nat. Biotechnol.">
        <title>A standardized bacterial taxonomy based on genome phylogeny substantially revises the tree of life.</title>
        <authorList>
            <person name="Parks D.H."/>
            <person name="Chuvochina M."/>
            <person name="Waite D.W."/>
            <person name="Rinke C."/>
            <person name="Skarshewski A."/>
            <person name="Chaumeil P.A."/>
            <person name="Hugenholtz P."/>
        </authorList>
    </citation>
    <scope>NUCLEOTIDE SEQUENCE [LARGE SCALE GENOMIC DNA]</scope>
    <source>
        <strain evidence="6">UBA11247</strain>
    </source>
</reference>
<dbReference type="InterPro" id="IPR012318">
    <property type="entry name" value="HTH_CRP"/>
</dbReference>
<keyword evidence="1" id="KW-0805">Transcription regulation</keyword>
<dbReference type="InterPro" id="IPR036390">
    <property type="entry name" value="WH_DNA-bd_sf"/>
</dbReference>
<dbReference type="CDD" id="cd00038">
    <property type="entry name" value="CAP_ED"/>
    <property type="match status" value="1"/>
</dbReference>
<evidence type="ECO:0000259" key="5">
    <source>
        <dbReference type="PROSITE" id="PS51063"/>
    </source>
</evidence>
<dbReference type="GO" id="GO:0005829">
    <property type="term" value="C:cytosol"/>
    <property type="evidence" value="ECO:0007669"/>
    <property type="project" value="TreeGrafter"/>
</dbReference>
<dbReference type="AlphaFoldDB" id="A0A3D4T373"/>
<dbReference type="InterPro" id="IPR014710">
    <property type="entry name" value="RmlC-like_jellyroll"/>
</dbReference>
<dbReference type="Gene3D" id="2.60.120.10">
    <property type="entry name" value="Jelly Rolls"/>
    <property type="match status" value="1"/>
</dbReference>
<dbReference type="GO" id="GO:0003677">
    <property type="term" value="F:DNA binding"/>
    <property type="evidence" value="ECO:0007669"/>
    <property type="project" value="UniProtKB-KW"/>
</dbReference>
<dbReference type="PANTHER" id="PTHR24567:SF28">
    <property type="entry name" value="LISTERIOLYSIN REGULATORY PROTEIN"/>
    <property type="match status" value="1"/>
</dbReference>
<proteinExistence type="predicted"/>
<keyword evidence="3" id="KW-0804">Transcription</keyword>
<dbReference type="EMBL" id="DQID01000338">
    <property type="protein sequence ID" value="HCT15727.1"/>
    <property type="molecule type" value="Genomic_DNA"/>
</dbReference>